<dbReference type="EMBL" id="AYXT01000001">
    <property type="protein sequence ID" value="ETF04626.1"/>
    <property type="molecule type" value="Genomic_DNA"/>
</dbReference>
<organism evidence="1 2">
    <name type="scientific">Advenella kashmirensis W13003</name>
    <dbReference type="NCBI Taxonomy" id="1424334"/>
    <lineage>
        <taxon>Bacteria</taxon>
        <taxon>Pseudomonadati</taxon>
        <taxon>Pseudomonadota</taxon>
        <taxon>Betaproteobacteria</taxon>
        <taxon>Burkholderiales</taxon>
        <taxon>Alcaligenaceae</taxon>
    </lineage>
</organism>
<dbReference type="STRING" id="1424334.W822_00765"/>
<keyword evidence="2" id="KW-1185">Reference proteome</keyword>
<name>V8QXI7_9BURK</name>
<reference evidence="1 2" key="1">
    <citation type="journal article" date="2014" name="Genome Announc.">
        <title>Draft Genome Sequence of Advenella kashmirensis Strain W13003, a Polycyclic Aromatic Hydrocarbon-Degrading Bacterium.</title>
        <authorList>
            <person name="Wang X."/>
            <person name="Jin D."/>
            <person name="Zhou L."/>
            <person name="Wu L."/>
            <person name="An W."/>
            <person name="Zhao L."/>
        </authorList>
    </citation>
    <scope>NUCLEOTIDE SEQUENCE [LARGE SCALE GENOMIC DNA]</scope>
    <source>
        <strain evidence="1 2">W13003</strain>
    </source>
</reference>
<dbReference type="HOGENOM" id="CLU_214411_1_0_4"/>
<dbReference type="AlphaFoldDB" id="V8QXI7"/>
<accession>V8QXI7</accession>
<evidence type="ECO:0000313" key="1">
    <source>
        <dbReference type="EMBL" id="ETF04626.1"/>
    </source>
</evidence>
<comment type="caution">
    <text evidence="1">The sequence shown here is derived from an EMBL/GenBank/DDBJ whole genome shotgun (WGS) entry which is preliminary data.</text>
</comment>
<sequence length="46" mass="5224">MGALDDDPGVKPDIHVYVTDKASWFDITDAHPQYDQEIFPFALKES</sequence>
<gene>
    <name evidence="1" type="ORF">W822_00765</name>
</gene>
<proteinExistence type="predicted"/>
<dbReference type="SUPFAM" id="SSF51316">
    <property type="entry name" value="Mss4-like"/>
    <property type="match status" value="1"/>
</dbReference>
<evidence type="ECO:0000313" key="2">
    <source>
        <dbReference type="Proteomes" id="UP000018733"/>
    </source>
</evidence>
<dbReference type="InterPro" id="IPR011057">
    <property type="entry name" value="Mss4-like_sf"/>
</dbReference>
<dbReference type="Proteomes" id="UP000018733">
    <property type="component" value="Unassembled WGS sequence"/>
</dbReference>
<protein>
    <submittedName>
        <fullName evidence="1">Uncharacterized protein</fullName>
    </submittedName>
</protein>
<dbReference type="PATRIC" id="fig|1424334.3.peg.162"/>